<dbReference type="Proteomes" id="UP001162734">
    <property type="component" value="Chromosome"/>
</dbReference>
<evidence type="ECO:0000256" key="2">
    <source>
        <dbReference type="SAM" id="Phobius"/>
    </source>
</evidence>
<protein>
    <submittedName>
        <fullName evidence="3">Uncharacterized protein</fullName>
    </submittedName>
</protein>
<feature type="compositionally biased region" description="Basic and acidic residues" evidence="1">
    <location>
        <begin position="229"/>
        <end position="242"/>
    </location>
</feature>
<keyword evidence="2" id="KW-1133">Transmembrane helix</keyword>
<feature type="transmembrane region" description="Helical" evidence="2">
    <location>
        <begin position="16"/>
        <end position="44"/>
    </location>
</feature>
<feature type="transmembrane region" description="Helical" evidence="2">
    <location>
        <begin position="153"/>
        <end position="178"/>
    </location>
</feature>
<sequence>MAAETLSRGGLPRVNWAPVIAGVLCALAAHVVLGLFGAAFGFAARPADSSALGVLAGIWGILVPLVASFIGAWVAVRIAHDAQPASAYLDGAMVWCIGIIAGAVFLASALGTGALTAGSAASGNAPLQALSRRDTPANRARASETADDAARGAAAGAGAAGIAALFGLGGAIAGAAVGRRMLTGEGLRRGHARGDRTREATAADERAYREQLLGSDVPREGSVFTTTSRHTEVRPDDPTVHH</sequence>
<dbReference type="EMBL" id="AP025592">
    <property type="protein sequence ID" value="BDG08090.1"/>
    <property type="molecule type" value="Genomic_DNA"/>
</dbReference>
<keyword evidence="2" id="KW-0472">Membrane</keyword>
<dbReference type="RefSeq" id="WP_248345249.1">
    <property type="nucleotide sequence ID" value="NZ_AP025592.1"/>
</dbReference>
<organism evidence="3 4">
    <name type="scientific">Anaeromyxobacter paludicola</name>
    <dbReference type="NCBI Taxonomy" id="2918171"/>
    <lineage>
        <taxon>Bacteria</taxon>
        <taxon>Pseudomonadati</taxon>
        <taxon>Myxococcota</taxon>
        <taxon>Myxococcia</taxon>
        <taxon>Myxococcales</taxon>
        <taxon>Cystobacterineae</taxon>
        <taxon>Anaeromyxobacteraceae</taxon>
        <taxon>Anaeromyxobacter</taxon>
    </lineage>
</organism>
<keyword evidence="4" id="KW-1185">Reference proteome</keyword>
<evidence type="ECO:0000313" key="4">
    <source>
        <dbReference type="Proteomes" id="UP001162734"/>
    </source>
</evidence>
<feature type="transmembrane region" description="Helical" evidence="2">
    <location>
        <begin position="88"/>
        <end position="110"/>
    </location>
</feature>
<reference evidence="4" key="1">
    <citation type="journal article" date="2022" name="Int. J. Syst. Evol. Microbiol.">
        <title>Anaeromyxobacter oryzae sp. nov., Anaeromyxobacter diazotrophicus sp. nov. and Anaeromyxobacter paludicola sp. nov., isolated from paddy soils.</title>
        <authorList>
            <person name="Itoh H."/>
            <person name="Xu Z."/>
            <person name="Mise K."/>
            <person name="Masuda Y."/>
            <person name="Ushijima N."/>
            <person name="Hayakawa C."/>
            <person name="Shiratori Y."/>
            <person name="Senoo K."/>
        </authorList>
    </citation>
    <scope>NUCLEOTIDE SEQUENCE [LARGE SCALE GENOMIC DNA]</scope>
    <source>
        <strain evidence="4">Red630</strain>
    </source>
</reference>
<proteinExistence type="predicted"/>
<accession>A0ABM7X8B3</accession>
<evidence type="ECO:0000313" key="3">
    <source>
        <dbReference type="EMBL" id="BDG08090.1"/>
    </source>
</evidence>
<feature type="region of interest" description="Disordered" evidence="1">
    <location>
        <begin position="214"/>
        <end position="242"/>
    </location>
</feature>
<evidence type="ECO:0000256" key="1">
    <source>
        <dbReference type="SAM" id="MobiDB-lite"/>
    </source>
</evidence>
<feature type="transmembrane region" description="Helical" evidence="2">
    <location>
        <begin position="50"/>
        <end position="76"/>
    </location>
</feature>
<gene>
    <name evidence="3" type="ORF">AMPC_12030</name>
</gene>
<keyword evidence="2" id="KW-0812">Transmembrane</keyword>
<name>A0ABM7X8B3_9BACT</name>